<proteinExistence type="predicted"/>
<reference evidence="1" key="1">
    <citation type="submission" date="2020-03" db="EMBL/GenBank/DDBJ databases">
        <title>The deep terrestrial virosphere.</title>
        <authorList>
            <person name="Holmfeldt K."/>
            <person name="Nilsson E."/>
            <person name="Simone D."/>
            <person name="Lopez-Fernandez M."/>
            <person name="Wu X."/>
            <person name="de Brujin I."/>
            <person name="Lundin D."/>
            <person name="Andersson A."/>
            <person name="Bertilsson S."/>
            <person name="Dopson M."/>
        </authorList>
    </citation>
    <scope>NUCLEOTIDE SEQUENCE</scope>
    <source>
        <strain evidence="4">MM415A00093</strain>
        <strain evidence="2">MM415B00143</strain>
        <strain evidence="1">TM448A00087</strain>
        <strain evidence="3">TM448B00099</strain>
    </source>
</reference>
<accession>A0A6H1ZA43</accession>
<evidence type="ECO:0000313" key="3">
    <source>
        <dbReference type="EMBL" id="QJH93596.1"/>
    </source>
</evidence>
<gene>
    <name evidence="4" type="ORF">MM415A00093_0015</name>
    <name evidence="2" type="ORF">MM415B00143_0023</name>
    <name evidence="1" type="ORF">TM448A00087_0088</name>
    <name evidence="3" type="ORF">TM448B00099_0072</name>
</gene>
<dbReference type="EMBL" id="MT141577">
    <property type="protein sequence ID" value="QJA67872.1"/>
    <property type="molecule type" value="Genomic_DNA"/>
</dbReference>
<sequence length="69" mass="8333">MNIDWTVDKCIQGARLYCHRIKWNYHPSFDSRFQFCRCEGGHQHVMYQGIEIDLVDARKYAKFYPMTRG</sequence>
<evidence type="ECO:0000313" key="2">
    <source>
        <dbReference type="EMBL" id="QJA67872.1"/>
    </source>
</evidence>
<dbReference type="EMBL" id="MT143973">
    <property type="protein sequence ID" value="QJA44155.1"/>
    <property type="molecule type" value="Genomic_DNA"/>
</dbReference>
<evidence type="ECO:0000313" key="4">
    <source>
        <dbReference type="EMBL" id="QJI04522.1"/>
    </source>
</evidence>
<dbReference type="EMBL" id="MT144589">
    <property type="protein sequence ID" value="QJH93596.1"/>
    <property type="molecule type" value="Genomic_DNA"/>
</dbReference>
<protein>
    <submittedName>
        <fullName evidence="1">Uncharacterized protein</fullName>
    </submittedName>
</protein>
<evidence type="ECO:0000313" key="1">
    <source>
        <dbReference type="EMBL" id="QJA44155.1"/>
    </source>
</evidence>
<name>A0A6H1ZA43_9ZZZZ</name>
<organism evidence="1">
    <name type="scientific">viral metagenome</name>
    <dbReference type="NCBI Taxonomy" id="1070528"/>
    <lineage>
        <taxon>unclassified sequences</taxon>
        <taxon>metagenomes</taxon>
        <taxon>organismal metagenomes</taxon>
    </lineage>
</organism>
<dbReference type="EMBL" id="MT145187">
    <property type="protein sequence ID" value="QJI04522.1"/>
    <property type="molecule type" value="Genomic_DNA"/>
</dbReference>
<dbReference type="AlphaFoldDB" id="A0A6H1ZA43"/>